<evidence type="ECO:0000259" key="9">
    <source>
        <dbReference type="PROSITE" id="PS50893"/>
    </source>
</evidence>
<evidence type="ECO:0000313" key="11">
    <source>
        <dbReference type="Proteomes" id="UP000005387"/>
    </source>
</evidence>
<proteinExistence type="inferred from homology"/>
<dbReference type="SMART" id="SM00382">
    <property type="entry name" value="AAA"/>
    <property type="match status" value="1"/>
</dbReference>
<dbReference type="FunFam" id="3.40.50.300:FF:000224">
    <property type="entry name" value="Energy-coupling factor transporter ATP-binding protein EcfA"/>
    <property type="match status" value="1"/>
</dbReference>
<dbReference type="InterPro" id="IPR015856">
    <property type="entry name" value="ABC_transpr_CbiO/EcfA_su"/>
</dbReference>
<feature type="domain" description="ABC transporter" evidence="9">
    <location>
        <begin position="5"/>
        <end position="241"/>
    </location>
</feature>
<dbReference type="InterPro" id="IPR050095">
    <property type="entry name" value="ECF_ABC_transporter_ATP-bd"/>
</dbReference>
<dbReference type="PANTHER" id="PTHR43553:SF24">
    <property type="entry name" value="ENERGY-COUPLING FACTOR TRANSPORTER ATP-BINDING PROTEIN ECFA1"/>
    <property type="match status" value="1"/>
</dbReference>
<protein>
    <submittedName>
        <fullName evidence="10">ABC transporter related protein</fullName>
    </submittedName>
</protein>
<dbReference type="AlphaFoldDB" id="E0I5L6"/>
<dbReference type="InterPro" id="IPR017871">
    <property type="entry name" value="ABC_transporter-like_CS"/>
</dbReference>
<keyword evidence="6" id="KW-0067">ATP-binding</keyword>
<dbReference type="Gene3D" id="3.40.50.300">
    <property type="entry name" value="P-loop containing nucleotide triphosphate hydrolases"/>
    <property type="match status" value="1"/>
</dbReference>
<comment type="subcellular location">
    <subcellularLocation>
        <location evidence="1">Cell membrane</location>
        <topology evidence="1">Peripheral membrane protein</topology>
    </subcellularLocation>
</comment>
<dbReference type="GO" id="GO:0005524">
    <property type="term" value="F:ATP binding"/>
    <property type="evidence" value="ECO:0007669"/>
    <property type="project" value="UniProtKB-KW"/>
</dbReference>
<evidence type="ECO:0000256" key="4">
    <source>
        <dbReference type="ARBA" id="ARBA00022475"/>
    </source>
</evidence>
<name>E0I5L6_9BACL</name>
<keyword evidence="11" id="KW-1185">Reference proteome</keyword>
<dbReference type="EMBL" id="AEDD01000002">
    <property type="protein sequence ID" value="EFM12258.1"/>
    <property type="molecule type" value="Genomic_DNA"/>
</dbReference>
<dbReference type="CDD" id="cd03225">
    <property type="entry name" value="ABC_cobalt_CbiO_domain1"/>
    <property type="match status" value="1"/>
</dbReference>
<dbReference type="PANTHER" id="PTHR43553">
    <property type="entry name" value="HEAVY METAL TRANSPORTER"/>
    <property type="match status" value="1"/>
</dbReference>
<evidence type="ECO:0000256" key="1">
    <source>
        <dbReference type="ARBA" id="ARBA00004202"/>
    </source>
</evidence>
<dbReference type="OrthoDB" id="9784332at2"/>
<keyword evidence="4" id="KW-1003">Cell membrane</keyword>
<dbReference type="Proteomes" id="UP000005387">
    <property type="component" value="Unassembled WGS sequence"/>
</dbReference>
<evidence type="ECO:0000256" key="8">
    <source>
        <dbReference type="ARBA" id="ARBA00023136"/>
    </source>
</evidence>
<dbReference type="STRING" id="717606.PaecuDRAFT_0938"/>
<reference evidence="10 11" key="1">
    <citation type="submission" date="2010-07" db="EMBL/GenBank/DDBJ databases">
        <title>The draft genome of Paenibacillus curdlanolyticus YK9.</title>
        <authorList>
            <consortium name="US DOE Joint Genome Institute (JGI-PGF)"/>
            <person name="Lucas S."/>
            <person name="Copeland A."/>
            <person name="Lapidus A."/>
            <person name="Cheng J.-F."/>
            <person name="Bruce D."/>
            <person name="Goodwin L."/>
            <person name="Pitluck S."/>
            <person name="Land M.L."/>
            <person name="Hauser L."/>
            <person name="Chang Y.-J."/>
            <person name="Jeffries C."/>
            <person name="Anderson I.J."/>
            <person name="Johnson E."/>
            <person name="Loganathan U."/>
            <person name="Mulhopadhyay B."/>
            <person name="Kyrpides N."/>
            <person name="Woyke T.J."/>
        </authorList>
    </citation>
    <scope>NUCLEOTIDE SEQUENCE [LARGE SCALE GENOMIC DNA]</scope>
    <source>
        <strain evidence="10 11">YK9</strain>
    </source>
</reference>
<keyword evidence="7" id="KW-1278">Translocase</keyword>
<dbReference type="SUPFAM" id="SSF52540">
    <property type="entry name" value="P-loop containing nucleoside triphosphate hydrolases"/>
    <property type="match status" value="1"/>
</dbReference>
<dbReference type="GO" id="GO:0042626">
    <property type="term" value="F:ATPase-coupled transmembrane transporter activity"/>
    <property type="evidence" value="ECO:0007669"/>
    <property type="project" value="TreeGrafter"/>
</dbReference>
<dbReference type="Pfam" id="PF00005">
    <property type="entry name" value="ABC_tran"/>
    <property type="match status" value="1"/>
</dbReference>
<evidence type="ECO:0000256" key="5">
    <source>
        <dbReference type="ARBA" id="ARBA00022741"/>
    </source>
</evidence>
<evidence type="ECO:0000256" key="2">
    <source>
        <dbReference type="ARBA" id="ARBA00005417"/>
    </source>
</evidence>
<dbReference type="PROSITE" id="PS00211">
    <property type="entry name" value="ABC_TRANSPORTER_1"/>
    <property type="match status" value="1"/>
</dbReference>
<evidence type="ECO:0000256" key="7">
    <source>
        <dbReference type="ARBA" id="ARBA00022967"/>
    </source>
</evidence>
<dbReference type="eggNOG" id="COG1122">
    <property type="taxonomic scope" value="Bacteria"/>
</dbReference>
<keyword evidence="5" id="KW-0547">Nucleotide-binding</keyword>
<dbReference type="GO" id="GO:0043190">
    <property type="term" value="C:ATP-binding cassette (ABC) transporter complex"/>
    <property type="evidence" value="ECO:0007669"/>
    <property type="project" value="TreeGrafter"/>
</dbReference>
<evidence type="ECO:0000256" key="3">
    <source>
        <dbReference type="ARBA" id="ARBA00022448"/>
    </source>
</evidence>
<organism evidence="10 11">
    <name type="scientific">Paenibacillus curdlanolyticus YK9</name>
    <dbReference type="NCBI Taxonomy" id="717606"/>
    <lineage>
        <taxon>Bacteria</taxon>
        <taxon>Bacillati</taxon>
        <taxon>Bacillota</taxon>
        <taxon>Bacilli</taxon>
        <taxon>Bacillales</taxon>
        <taxon>Paenibacillaceae</taxon>
        <taxon>Paenibacillus</taxon>
    </lineage>
</organism>
<dbReference type="InterPro" id="IPR003439">
    <property type="entry name" value="ABC_transporter-like_ATP-bd"/>
</dbReference>
<sequence>MNAILEARDVSFSYPGSEHEALRGLNMHLPTGKKTAICGHNGSGKSTLFLQAVGIHKPERGAVLWNDSPIAYRPKDLKALRQHIGLVFQDPEHQLILTTPYEDISYGLRNAGMQEDDIRKRTLSMLETLNLTPLADTPIHHLSLGQKKRVALAGVMALEPELLLLDEPTAYLDRISEQKLIEALDRIHANGVTVVMATHDMNLAYAWADWMLVMDRGQCVLEGTPAEVFERKDQLLTLGLELPLLLEVWQSLPQYLQNGDAPPRSLQEFKQLMHQLQPSVSASAGHAR</sequence>
<dbReference type="InterPro" id="IPR003593">
    <property type="entry name" value="AAA+_ATPase"/>
</dbReference>
<keyword evidence="3" id="KW-0813">Transport</keyword>
<evidence type="ECO:0000256" key="6">
    <source>
        <dbReference type="ARBA" id="ARBA00022840"/>
    </source>
</evidence>
<dbReference type="GO" id="GO:0016887">
    <property type="term" value="F:ATP hydrolysis activity"/>
    <property type="evidence" value="ECO:0007669"/>
    <property type="project" value="InterPro"/>
</dbReference>
<dbReference type="GO" id="GO:0015087">
    <property type="term" value="F:cobalt ion transmembrane transporter activity"/>
    <property type="evidence" value="ECO:0007669"/>
    <property type="project" value="UniProtKB-ARBA"/>
</dbReference>
<evidence type="ECO:0000313" key="10">
    <source>
        <dbReference type="EMBL" id="EFM12258.1"/>
    </source>
</evidence>
<accession>E0I5L6</accession>
<dbReference type="PROSITE" id="PS50893">
    <property type="entry name" value="ABC_TRANSPORTER_2"/>
    <property type="match status" value="1"/>
</dbReference>
<gene>
    <name evidence="10" type="ORF">PaecuDRAFT_0938</name>
</gene>
<keyword evidence="8" id="KW-0472">Membrane</keyword>
<comment type="similarity">
    <text evidence="2">Belongs to the ABC transporter superfamily.</text>
</comment>
<dbReference type="RefSeq" id="WP_006036953.1">
    <property type="nucleotide sequence ID" value="NZ_AEDD01000002.1"/>
</dbReference>
<dbReference type="InterPro" id="IPR027417">
    <property type="entry name" value="P-loop_NTPase"/>
</dbReference>